<protein>
    <submittedName>
        <fullName evidence="1">Uncharacterized protein</fullName>
    </submittedName>
</protein>
<comment type="caution">
    <text evidence="1">The sequence shown here is derived from an EMBL/GenBank/DDBJ whole genome shotgun (WGS) entry which is preliminary data.</text>
</comment>
<dbReference type="RefSeq" id="WP_303494761.1">
    <property type="nucleotide sequence ID" value="NZ_JAUOPJ010000010.1"/>
</dbReference>
<dbReference type="EMBL" id="JAUOPJ010000010">
    <property type="protein sequence ID" value="MDO6457865.1"/>
    <property type="molecule type" value="Genomic_DNA"/>
</dbReference>
<sequence>MFAICSFMDMKRKLGNVSFGGNWSEDILTSDQLNSVLDLLDAVAARCADEDMRGDRLEDALAYVSAHIEKGDMLAAAMRNALAMPSPWQRQEAVIMAVRLIKRSVRGALD</sequence>
<dbReference type="AlphaFoldDB" id="A0AAW7XUY8"/>
<name>A0AAW7XUY8_9RHOB</name>
<evidence type="ECO:0000313" key="2">
    <source>
        <dbReference type="Proteomes" id="UP001169823"/>
    </source>
</evidence>
<evidence type="ECO:0000313" key="1">
    <source>
        <dbReference type="EMBL" id="MDO6457865.1"/>
    </source>
</evidence>
<accession>A0AAW7XUY8</accession>
<gene>
    <name evidence="1" type="ORF">Q4494_12295</name>
</gene>
<proteinExistence type="predicted"/>
<reference evidence="1" key="1">
    <citation type="submission" date="2023-07" db="EMBL/GenBank/DDBJ databases">
        <title>Genome content predicts the carbon catabolic preferences of heterotrophic bacteria.</title>
        <authorList>
            <person name="Gralka M."/>
        </authorList>
    </citation>
    <scope>NUCLEOTIDE SEQUENCE</scope>
    <source>
        <strain evidence="1">I2M02</strain>
    </source>
</reference>
<organism evidence="1 2">
    <name type="scientific">Celeribacter halophilus</name>
    <dbReference type="NCBI Taxonomy" id="576117"/>
    <lineage>
        <taxon>Bacteria</taxon>
        <taxon>Pseudomonadati</taxon>
        <taxon>Pseudomonadota</taxon>
        <taxon>Alphaproteobacteria</taxon>
        <taxon>Rhodobacterales</taxon>
        <taxon>Roseobacteraceae</taxon>
        <taxon>Celeribacter</taxon>
    </lineage>
</organism>
<dbReference type="Proteomes" id="UP001169823">
    <property type="component" value="Unassembled WGS sequence"/>
</dbReference>